<dbReference type="PROSITE" id="PS51725">
    <property type="entry name" value="ABM"/>
    <property type="match status" value="1"/>
</dbReference>
<sequence length="114" mass="13113">MIAVIFEVEVPEEQQSAYLAYAATLRTQLEQMDGFISVERFTSMQHANKLLSLSYWRDEAAVKAWRNQATHRASQVAGRNGVFADYRLRVATILRDYSMHERDEAPADSRQHHG</sequence>
<dbReference type="PANTHER" id="PTHR37811">
    <property type="entry name" value="BLL5343 PROTEIN"/>
    <property type="match status" value="1"/>
</dbReference>
<dbReference type="EMBL" id="JARRAF010000016">
    <property type="protein sequence ID" value="MDK2125187.1"/>
    <property type="molecule type" value="Genomic_DNA"/>
</dbReference>
<keyword evidence="3" id="KW-1185">Reference proteome</keyword>
<gene>
    <name evidence="2" type="ORF">PZA18_14115</name>
</gene>
<dbReference type="EC" id="1.14.-.-" evidence="2"/>
<dbReference type="Proteomes" id="UP001172778">
    <property type="component" value="Unassembled WGS sequence"/>
</dbReference>
<dbReference type="Pfam" id="PF03992">
    <property type="entry name" value="ABM"/>
    <property type="match status" value="1"/>
</dbReference>
<organism evidence="2 3">
    <name type="scientific">Parachitinimonas caeni</name>
    <dbReference type="NCBI Taxonomy" id="3031301"/>
    <lineage>
        <taxon>Bacteria</taxon>
        <taxon>Pseudomonadati</taxon>
        <taxon>Pseudomonadota</taxon>
        <taxon>Betaproteobacteria</taxon>
        <taxon>Neisseriales</taxon>
        <taxon>Chitinibacteraceae</taxon>
        <taxon>Parachitinimonas</taxon>
    </lineage>
</organism>
<evidence type="ECO:0000259" key="1">
    <source>
        <dbReference type="PROSITE" id="PS51725"/>
    </source>
</evidence>
<dbReference type="GO" id="GO:0004497">
    <property type="term" value="F:monooxygenase activity"/>
    <property type="evidence" value="ECO:0007669"/>
    <property type="project" value="UniProtKB-KW"/>
</dbReference>
<dbReference type="PANTHER" id="PTHR37811:SF2">
    <property type="entry name" value="ABM DOMAIN-CONTAINING PROTEIN"/>
    <property type="match status" value="1"/>
</dbReference>
<feature type="domain" description="ABM" evidence="1">
    <location>
        <begin position="2"/>
        <end position="91"/>
    </location>
</feature>
<reference evidence="2" key="1">
    <citation type="submission" date="2023-03" db="EMBL/GenBank/DDBJ databases">
        <title>Chitinimonas shenzhenensis gen. nov., sp. nov., a novel member of family Burkholderiaceae isolated from activated sludge collected in Shen Zhen, China.</title>
        <authorList>
            <person name="Wang X."/>
        </authorList>
    </citation>
    <scope>NUCLEOTIDE SEQUENCE</scope>
    <source>
        <strain evidence="2">DQS-5</strain>
    </source>
</reference>
<comment type="caution">
    <text evidence="2">The sequence shown here is derived from an EMBL/GenBank/DDBJ whole genome shotgun (WGS) entry which is preliminary data.</text>
</comment>
<dbReference type="RefSeq" id="WP_284101499.1">
    <property type="nucleotide sequence ID" value="NZ_JARRAF010000016.1"/>
</dbReference>
<evidence type="ECO:0000313" key="2">
    <source>
        <dbReference type="EMBL" id="MDK2125187.1"/>
    </source>
</evidence>
<name>A0ABT7E2P8_9NEIS</name>
<keyword evidence="2" id="KW-0560">Oxidoreductase</keyword>
<dbReference type="InterPro" id="IPR007138">
    <property type="entry name" value="ABM_dom"/>
</dbReference>
<dbReference type="InterPro" id="IPR011008">
    <property type="entry name" value="Dimeric_a/b-barrel"/>
</dbReference>
<accession>A0ABT7E2P8</accession>
<proteinExistence type="predicted"/>
<dbReference type="Gene3D" id="3.30.70.100">
    <property type="match status" value="1"/>
</dbReference>
<dbReference type="SUPFAM" id="SSF54909">
    <property type="entry name" value="Dimeric alpha+beta barrel"/>
    <property type="match status" value="1"/>
</dbReference>
<evidence type="ECO:0000313" key="3">
    <source>
        <dbReference type="Proteomes" id="UP001172778"/>
    </source>
</evidence>
<dbReference type="InterPro" id="IPR052936">
    <property type="entry name" value="Jasmonate_Hydroxylase-like"/>
</dbReference>
<keyword evidence="2" id="KW-0503">Monooxygenase</keyword>
<protein>
    <submittedName>
        <fullName evidence="2">Antibiotic biosynthesis monooxygenase</fullName>
        <ecNumber evidence="2">1.14.-.-</ecNumber>
    </submittedName>
</protein>